<dbReference type="Proteomes" id="UP000824120">
    <property type="component" value="Chromosome 7"/>
</dbReference>
<proteinExistence type="predicted"/>
<organism evidence="1 2">
    <name type="scientific">Solanum commersonii</name>
    <name type="common">Commerson's wild potato</name>
    <name type="synonym">Commerson's nightshade</name>
    <dbReference type="NCBI Taxonomy" id="4109"/>
    <lineage>
        <taxon>Eukaryota</taxon>
        <taxon>Viridiplantae</taxon>
        <taxon>Streptophyta</taxon>
        <taxon>Embryophyta</taxon>
        <taxon>Tracheophyta</taxon>
        <taxon>Spermatophyta</taxon>
        <taxon>Magnoliopsida</taxon>
        <taxon>eudicotyledons</taxon>
        <taxon>Gunneridae</taxon>
        <taxon>Pentapetalae</taxon>
        <taxon>asterids</taxon>
        <taxon>lamiids</taxon>
        <taxon>Solanales</taxon>
        <taxon>Solanaceae</taxon>
        <taxon>Solanoideae</taxon>
        <taxon>Solaneae</taxon>
        <taxon>Solanum</taxon>
    </lineage>
</organism>
<keyword evidence="2" id="KW-1185">Reference proteome</keyword>
<dbReference type="AlphaFoldDB" id="A0A9J5Y9I5"/>
<name>A0A9J5Y9I5_SOLCO</name>
<evidence type="ECO:0000313" key="2">
    <source>
        <dbReference type="Proteomes" id="UP000824120"/>
    </source>
</evidence>
<evidence type="ECO:0000313" key="1">
    <source>
        <dbReference type="EMBL" id="KAG5597009.1"/>
    </source>
</evidence>
<sequence length="62" mass="7261">MERSYSISQAEERKKIPNRYPWTLDPSLLDSGISSLGAQSVKRRRFKENGILEGTDRDNYNW</sequence>
<protein>
    <submittedName>
        <fullName evidence="1">Uncharacterized protein</fullName>
    </submittedName>
</protein>
<dbReference type="EMBL" id="JACXVP010000007">
    <property type="protein sequence ID" value="KAG5597009.1"/>
    <property type="molecule type" value="Genomic_DNA"/>
</dbReference>
<gene>
    <name evidence="1" type="ORF">H5410_038241</name>
</gene>
<accession>A0A9J5Y9I5</accession>
<comment type="caution">
    <text evidence="1">The sequence shown here is derived from an EMBL/GenBank/DDBJ whole genome shotgun (WGS) entry which is preliminary data.</text>
</comment>
<reference evidence="1 2" key="1">
    <citation type="submission" date="2020-09" db="EMBL/GenBank/DDBJ databases">
        <title>De no assembly of potato wild relative species, Solanum commersonii.</title>
        <authorList>
            <person name="Cho K."/>
        </authorList>
    </citation>
    <scope>NUCLEOTIDE SEQUENCE [LARGE SCALE GENOMIC DNA]</scope>
    <source>
        <strain evidence="1">LZ3.2</strain>
        <tissue evidence="1">Leaf</tissue>
    </source>
</reference>